<keyword evidence="1" id="KW-0812">Transmembrane</keyword>
<comment type="caution">
    <text evidence="2">The sequence shown here is derived from an EMBL/GenBank/DDBJ whole genome shotgun (WGS) entry which is preliminary data.</text>
</comment>
<name>A0A2N8L0C8_9BURK</name>
<sequence length="64" mass="7081">MNTSGPAAPSFLYRSEAFAEDLPDLPVWSESERRPRRVLRSLWVAAALFVGAGSTALAWIGYRI</sequence>
<gene>
    <name evidence="2" type="ORF">C1O66_17495</name>
</gene>
<organism evidence="2 3">
    <name type="scientific">Kinneretia aquatilis</name>
    <dbReference type="NCBI Taxonomy" id="2070761"/>
    <lineage>
        <taxon>Bacteria</taxon>
        <taxon>Pseudomonadati</taxon>
        <taxon>Pseudomonadota</taxon>
        <taxon>Betaproteobacteria</taxon>
        <taxon>Burkholderiales</taxon>
        <taxon>Sphaerotilaceae</taxon>
        <taxon>Roseateles</taxon>
    </lineage>
</organism>
<proteinExistence type="predicted"/>
<evidence type="ECO:0000313" key="2">
    <source>
        <dbReference type="EMBL" id="PND39141.1"/>
    </source>
</evidence>
<dbReference type="EMBL" id="POSP01000003">
    <property type="protein sequence ID" value="PND39141.1"/>
    <property type="molecule type" value="Genomic_DNA"/>
</dbReference>
<keyword evidence="3" id="KW-1185">Reference proteome</keyword>
<reference evidence="2 3" key="1">
    <citation type="submission" date="2018-01" db="EMBL/GenBank/DDBJ databases">
        <title>Draft genome sequence of Paucibacter aquatile CR182 isolated from freshwater of the Nakdong River.</title>
        <authorList>
            <person name="Choi A."/>
            <person name="Chung E.J."/>
        </authorList>
    </citation>
    <scope>NUCLEOTIDE SEQUENCE [LARGE SCALE GENOMIC DNA]</scope>
    <source>
        <strain evidence="2 3">CR182</strain>
    </source>
</reference>
<feature type="transmembrane region" description="Helical" evidence="1">
    <location>
        <begin position="42"/>
        <end position="62"/>
    </location>
</feature>
<keyword evidence="1" id="KW-1133">Transmembrane helix</keyword>
<accession>A0A2N8L0C8</accession>
<dbReference type="AlphaFoldDB" id="A0A2N8L0C8"/>
<dbReference type="RefSeq" id="WP_102769059.1">
    <property type="nucleotide sequence ID" value="NZ_CP124551.1"/>
</dbReference>
<evidence type="ECO:0000313" key="3">
    <source>
        <dbReference type="Proteomes" id="UP000235916"/>
    </source>
</evidence>
<evidence type="ECO:0000256" key="1">
    <source>
        <dbReference type="SAM" id="Phobius"/>
    </source>
</evidence>
<keyword evidence="1" id="KW-0472">Membrane</keyword>
<dbReference type="Proteomes" id="UP000235916">
    <property type="component" value="Unassembled WGS sequence"/>
</dbReference>
<protein>
    <submittedName>
        <fullName evidence="2">Uncharacterized protein</fullName>
    </submittedName>
</protein>